<organism evidence="2 3">
    <name type="scientific">Bailinhaonella thermotolerans</name>
    <dbReference type="NCBI Taxonomy" id="1070861"/>
    <lineage>
        <taxon>Bacteria</taxon>
        <taxon>Bacillati</taxon>
        <taxon>Actinomycetota</taxon>
        <taxon>Actinomycetes</taxon>
        <taxon>Streptosporangiales</taxon>
        <taxon>Streptosporangiaceae</taxon>
        <taxon>Bailinhaonella</taxon>
    </lineage>
</organism>
<dbReference type="Proteomes" id="UP000265768">
    <property type="component" value="Unassembled WGS sequence"/>
</dbReference>
<sequence length="151" mass="16531">MTLPAQVVSHVNTGELPLVYAGKVGVQVLRVSPETGAWVVRNRFKPGFELPRHMHTGAVHAYTISGRWRYKEQEAVHVAGSFVFEPAGSFHTLQVPEDNTEETEIIFVLEGAYIEYGEDGAITGVVNGETALRGYHALCDAEGIPRPDVLT</sequence>
<dbReference type="InterPro" id="IPR014710">
    <property type="entry name" value="RmlC-like_jellyroll"/>
</dbReference>
<dbReference type="RefSeq" id="WP_119925785.1">
    <property type="nucleotide sequence ID" value="NZ_QZEY01000002.1"/>
</dbReference>
<proteinExistence type="predicted"/>
<gene>
    <name evidence="2" type="ORF">D5H75_08685</name>
</gene>
<dbReference type="OrthoDB" id="564955at2"/>
<dbReference type="InterPro" id="IPR011051">
    <property type="entry name" value="RmlC_Cupin_sf"/>
</dbReference>
<protein>
    <submittedName>
        <fullName evidence="2">DUF4437 domain-containing protein</fullName>
    </submittedName>
</protein>
<accession>A0A3A4BI45</accession>
<keyword evidence="3" id="KW-1185">Reference proteome</keyword>
<feature type="domain" description="ChrR-like cupin" evidence="1">
    <location>
        <begin position="23"/>
        <end position="112"/>
    </location>
</feature>
<evidence type="ECO:0000313" key="3">
    <source>
        <dbReference type="Proteomes" id="UP000265768"/>
    </source>
</evidence>
<evidence type="ECO:0000259" key="1">
    <source>
        <dbReference type="Pfam" id="PF12973"/>
    </source>
</evidence>
<dbReference type="AlphaFoldDB" id="A0A3A4BI45"/>
<reference evidence="2 3" key="1">
    <citation type="submission" date="2018-09" db="EMBL/GenBank/DDBJ databases">
        <title>YIM 75507 draft genome.</title>
        <authorList>
            <person name="Tang S."/>
            <person name="Feng Y."/>
        </authorList>
    </citation>
    <scope>NUCLEOTIDE SEQUENCE [LARGE SCALE GENOMIC DNA]</scope>
    <source>
        <strain evidence="2 3">YIM 75507</strain>
    </source>
</reference>
<evidence type="ECO:0000313" key="2">
    <source>
        <dbReference type="EMBL" id="RJL34482.1"/>
    </source>
</evidence>
<dbReference type="Gene3D" id="2.60.120.10">
    <property type="entry name" value="Jelly Rolls"/>
    <property type="match status" value="1"/>
</dbReference>
<dbReference type="Pfam" id="PF12973">
    <property type="entry name" value="Cupin_7"/>
    <property type="match status" value="1"/>
</dbReference>
<dbReference type="CDD" id="cd20302">
    <property type="entry name" value="cupin_DAD"/>
    <property type="match status" value="1"/>
</dbReference>
<dbReference type="InterPro" id="IPR025979">
    <property type="entry name" value="ChrR-like_cupin_dom"/>
</dbReference>
<dbReference type="SUPFAM" id="SSF51182">
    <property type="entry name" value="RmlC-like cupins"/>
    <property type="match status" value="1"/>
</dbReference>
<comment type="caution">
    <text evidence="2">The sequence shown here is derived from an EMBL/GenBank/DDBJ whole genome shotgun (WGS) entry which is preliminary data.</text>
</comment>
<name>A0A3A4BI45_9ACTN</name>
<dbReference type="EMBL" id="QZEY01000002">
    <property type="protein sequence ID" value="RJL34482.1"/>
    <property type="molecule type" value="Genomic_DNA"/>
</dbReference>